<proteinExistence type="predicted"/>
<evidence type="ECO:0000259" key="1">
    <source>
        <dbReference type="PROSITE" id="PS50181"/>
    </source>
</evidence>
<evidence type="ECO:0000313" key="2">
    <source>
        <dbReference type="EMBL" id="KAF6805513.1"/>
    </source>
</evidence>
<dbReference type="Proteomes" id="UP000652219">
    <property type="component" value="Unassembled WGS sequence"/>
</dbReference>
<dbReference type="EMBL" id="WIGN01000180">
    <property type="protein sequence ID" value="KAF6805513.1"/>
    <property type="molecule type" value="Genomic_DNA"/>
</dbReference>
<comment type="caution">
    <text evidence="2">The sequence shown here is derived from an EMBL/GenBank/DDBJ whole genome shotgun (WGS) entry which is preliminary data.</text>
</comment>
<dbReference type="SUPFAM" id="SSF81383">
    <property type="entry name" value="F-box domain"/>
    <property type="match status" value="1"/>
</dbReference>
<accession>A0A8H6J372</accession>
<name>A0A8H6J372_9PEZI</name>
<keyword evidence="3" id="KW-1185">Reference proteome</keyword>
<organism evidence="2 3">
    <name type="scientific">Colletotrichum sojae</name>
    <dbReference type="NCBI Taxonomy" id="2175907"/>
    <lineage>
        <taxon>Eukaryota</taxon>
        <taxon>Fungi</taxon>
        <taxon>Dikarya</taxon>
        <taxon>Ascomycota</taxon>
        <taxon>Pezizomycotina</taxon>
        <taxon>Sordariomycetes</taxon>
        <taxon>Hypocreomycetidae</taxon>
        <taxon>Glomerellales</taxon>
        <taxon>Glomerellaceae</taxon>
        <taxon>Colletotrichum</taxon>
        <taxon>Colletotrichum orchidearum species complex</taxon>
    </lineage>
</organism>
<gene>
    <name evidence="2" type="ORF">CSOJ01_09445</name>
</gene>
<dbReference type="AlphaFoldDB" id="A0A8H6J372"/>
<evidence type="ECO:0000313" key="3">
    <source>
        <dbReference type="Proteomes" id="UP000652219"/>
    </source>
</evidence>
<dbReference type="Pfam" id="PF00646">
    <property type="entry name" value="F-box"/>
    <property type="match status" value="1"/>
</dbReference>
<dbReference type="InterPro" id="IPR036047">
    <property type="entry name" value="F-box-like_dom_sf"/>
</dbReference>
<dbReference type="InterPro" id="IPR001810">
    <property type="entry name" value="F-box_dom"/>
</dbReference>
<dbReference type="PROSITE" id="PS50181">
    <property type="entry name" value="FBOX"/>
    <property type="match status" value="1"/>
</dbReference>
<protein>
    <submittedName>
        <fullName evidence="2">F-box domain-containing protein</fullName>
    </submittedName>
</protein>
<reference evidence="2 3" key="1">
    <citation type="journal article" date="2020" name="Phytopathology">
        <title>Genome Sequence Resources of Colletotrichum truncatum, C. plurivorum, C. musicola, and C. sojae: Four Species Pathogenic to Soybean (Glycine max).</title>
        <authorList>
            <person name="Rogerio F."/>
            <person name="Boufleur T.R."/>
            <person name="Ciampi-Guillardi M."/>
            <person name="Sukno S.A."/>
            <person name="Thon M.R."/>
            <person name="Massola Junior N.S."/>
            <person name="Baroncelli R."/>
        </authorList>
    </citation>
    <scope>NUCLEOTIDE SEQUENCE [LARGE SCALE GENOMIC DNA]</scope>
    <source>
        <strain evidence="2 3">LFN0009</strain>
    </source>
</reference>
<sequence>MFQLTDLPDTLYLEILTRLTPREIVLHRLVSRASHAALTRDDLSQALLHVFFPRSLECRILRSHTSSGNASTTPDSEPPDWPAIFASVSRRYHNLSSGTLHSITTIPVLKDRKLLRPFAPWNRLLRRDGMSAPLQQHDANWTYDDGVLVYPSPGTAPVLKALDLCSGSEASIPFDLSAKIIRRLRLSSGVLVVEWAEDGAFHPLNERDVAHRHFATAFNVHATSSPLLPNTGPAPEVSFRAEWKIHYLGLPLSSHDRLLSAHSAMHYAAYAHQPTRSPWGEDLPLERLVVWALGAPSNFQPSLDPTSSRPVDDPGPEVILRLANSDLDHWAIRQHDTPRIMKLALDEGHVFLQEEDHLWSSGPQSSSVPPERHVVRSTGVPISGTGPRWVDECGAEGDAERSFCPATFHDRDGDRNTKSWPGRAPCWRHEEFPYLTVAEVVDPAAGTRVCGRRCFAMETVSASTSLNVPDAPDRAAVSDDDEDANADAWAGRGEVQFGNDVWRTVMSGAALAGDERWVVGEDAAGDVSVVRF</sequence>
<feature type="domain" description="F-box" evidence="1">
    <location>
        <begin position="1"/>
        <end position="47"/>
    </location>
</feature>